<name>A0ABN3UBY9_9ACTN</name>
<dbReference type="Gene3D" id="3.20.20.190">
    <property type="entry name" value="Phosphatidylinositol (PI) phosphodiesterase"/>
    <property type="match status" value="1"/>
</dbReference>
<protein>
    <submittedName>
        <fullName evidence="2">Glycerophosphodiester phosphodiesterase</fullName>
    </submittedName>
</protein>
<keyword evidence="3" id="KW-1185">Reference proteome</keyword>
<feature type="domain" description="GP-PDE" evidence="1">
    <location>
        <begin position="1"/>
        <end position="279"/>
    </location>
</feature>
<dbReference type="PANTHER" id="PTHR46211">
    <property type="entry name" value="GLYCEROPHOSPHORYL DIESTER PHOSPHODIESTERASE"/>
    <property type="match status" value="1"/>
</dbReference>
<evidence type="ECO:0000259" key="1">
    <source>
        <dbReference type="PROSITE" id="PS51704"/>
    </source>
</evidence>
<gene>
    <name evidence="2" type="ORF">GCM10010439_41200</name>
</gene>
<evidence type="ECO:0000313" key="3">
    <source>
        <dbReference type="Proteomes" id="UP001501842"/>
    </source>
</evidence>
<dbReference type="InterPro" id="IPR017946">
    <property type="entry name" value="PLC-like_Pdiesterase_TIM-brl"/>
</dbReference>
<dbReference type="Proteomes" id="UP001501842">
    <property type="component" value="Unassembled WGS sequence"/>
</dbReference>
<dbReference type="PANTHER" id="PTHR46211:SF14">
    <property type="entry name" value="GLYCEROPHOSPHODIESTER PHOSPHODIESTERASE"/>
    <property type="match status" value="1"/>
</dbReference>
<dbReference type="EMBL" id="BAAATZ010000016">
    <property type="protein sequence ID" value="GAA2729791.1"/>
    <property type="molecule type" value="Genomic_DNA"/>
</dbReference>
<reference evidence="2 3" key="1">
    <citation type="journal article" date="2019" name="Int. J. Syst. Evol. Microbiol.">
        <title>The Global Catalogue of Microorganisms (GCM) 10K type strain sequencing project: providing services to taxonomists for standard genome sequencing and annotation.</title>
        <authorList>
            <consortium name="The Broad Institute Genomics Platform"/>
            <consortium name="The Broad Institute Genome Sequencing Center for Infectious Disease"/>
            <person name="Wu L."/>
            <person name="Ma J."/>
        </authorList>
    </citation>
    <scope>NUCLEOTIDE SEQUENCE [LARGE SCALE GENOMIC DNA]</scope>
    <source>
        <strain evidence="2 3">JCM 8201</strain>
    </source>
</reference>
<evidence type="ECO:0000313" key="2">
    <source>
        <dbReference type="EMBL" id="GAA2729791.1"/>
    </source>
</evidence>
<organism evidence="2 3">
    <name type="scientific">Actinocorallia aurantiaca</name>
    <dbReference type="NCBI Taxonomy" id="46204"/>
    <lineage>
        <taxon>Bacteria</taxon>
        <taxon>Bacillati</taxon>
        <taxon>Actinomycetota</taxon>
        <taxon>Actinomycetes</taxon>
        <taxon>Streptosporangiales</taxon>
        <taxon>Thermomonosporaceae</taxon>
        <taxon>Actinocorallia</taxon>
    </lineage>
</organism>
<comment type="caution">
    <text evidence="2">The sequence shown here is derived from an EMBL/GenBank/DDBJ whole genome shotgun (WGS) entry which is preliminary data.</text>
</comment>
<dbReference type="PROSITE" id="PS51704">
    <property type="entry name" value="GP_PDE"/>
    <property type="match status" value="1"/>
</dbReference>
<dbReference type="RefSeq" id="WP_344452184.1">
    <property type="nucleotide sequence ID" value="NZ_BAAATZ010000016.1"/>
</dbReference>
<accession>A0ABN3UBY9</accession>
<dbReference type="SUPFAM" id="SSF51695">
    <property type="entry name" value="PLC-like phosphodiesterases"/>
    <property type="match status" value="1"/>
</dbReference>
<proteinExistence type="predicted"/>
<dbReference type="Pfam" id="PF03009">
    <property type="entry name" value="GDPD"/>
    <property type="match status" value="1"/>
</dbReference>
<sequence length="298" mass="32597">MELQGHRGARGLRPENTLPGIAHTLALGVDAVEFDVGLTADGVVVVHHDQTLSALTSVDGAPAAPGDPMWPYVGRRIRELTLAQVKTVDSGVRRPDDPLDPFTLTQLPLPGTPVATLQEVCRLIRCAPTVRLCVELKTDPSWPDAEVGEFTATVARVLNGHGLLSRSRLLGFDWRFLKHARRLAPRMGRVALAEPPTLGTEWLAGGDPARPVASAFAAGATVYSPQYTILDEDVVRESVELGMPVTVWTVNEPEEMERFIRMGVSAIVSDYPDRLRIVAGEQGLNLPRRYRTREAVFF</sequence>
<dbReference type="InterPro" id="IPR030395">
    <property type="entry name" value="GP_PDE_dom"/>
</dbReference>